<reference evidence="1 2" key="1">
    <citation type="submission" date="2022-09" db="EMBL/GenBank/DDBJ databases">
        <title>Genome sequencing of Flavivirga sp. MEBiC05379.</title>
        <authorList>
            <person name="Oh H.-M."/>
            <person name="Kwon K.K."/>
            <person name="Park M.J."/>
            <person name="Yang S.-H."/>
        </authorList>
    </citation>
    <scope>NUCLEOTIDE SEQUENCE [LARGE SCALE GENOMIC DNA]</scope>
    <source>
        <strain evidence="1 2">MEBiC05379</strain>
    </source>
</reference>
<dbReference type="PROSITE" id="PS51257">
    <property type="entry name" value="PROKAR_LIPOPROTEIN"/>
    <property type="match status" value="1"/>
</dbReference>
<dbReference type="EMBL" id="JAODOP010000004">
    <property type="protein sequence ID" value="MEF3835687.1"/>
    <property type="molecule type" value="Genomic_DNA"/>
</dbReference>
<dbReference type="Pfam" id="PF05096">
    <property type="entry name" value="Glu_cyclase_2"/>
    <property type="match status" value="1"/>
</dbReference>
<sequence length="349" mass="39549">MNTFKYLLIIFLGGLIISCGSNSGKNKSGFFIKTNAIKGDISNNKTLSLSLENKKKHIIDSVSYTLDGIKVDDNIQLTNFKLGKQTIEAIVYFNNQKETVNTTVSILSDAPPKVYSYKIINEYPHDITSYTQGIEFFNDTLYESTGQYKKSKLRKIDYKTGKIIKSINLADEYFGEGLTILNDKIYQLTWKASTGFVYDVNSFDKISSFKYGNSKEGWGLCNNENTIYKSDGTEKIWLLNSETLVEESFIQVYTNKGKIVGINEMEWINGKIYTNRYQKDGVAIVNPKNGAVIGVIDFSPLKKLVTQHETLDVLNGIAYNPKTNTIFVTGKRWDKLFEVEITEKESLVK</sequence>
<organism evidence="1 2">
    <name type="scientific">Flavivirga spongiicola</name>
    <dbReference type="NCBI Taxonomy" id="421621"/>
    <lineage>
        <taxon>Bacteria</taxon>
        <taxon>Pseudomonadati</taxon>
        <taxon>Bacteroidota</taxon>
        <taxon>Flavobacteriia</taxon>
        <taxon>Flavobacteriales</taxon>
        <taxon>Flavobacteriaceae</taxon>
        <taxon>Flavivirga</taxon>
    </lineage>
</organism>
<dbReference type="InterPro" id="IPR011044">
    <property type="entry name" value="Quino_amine_DH_bsu"/>
</dbReference>
<evidence type="ECO:0000313" key="2">
    <source>
        <dbReference type="Proteomes" id="UP001337305"/>
    </source>
</evidence>
<keyword evidence="2" id="KW-1185">Reference proteome</keyword>
<accession>A0ABU7XY68</accession>
<protein>
    <submittedName>
        <fullName evidence="1">Glutaminyl-peptide cyclotransferase</fullName>
    </submittedName>
</protein>
<dbReference type="InterPro" id="IPR007788">
    <property type="entry name" value="QCT"/>
</dbReference>
<dbReference type="Proteomes" id="UP001337305">
    <property type="component" value="Unassembled WGS sequence"/>
</dbReference>
<dbReference type="RefSeq" id="WP_303307967.1">
    <property type="nucleotide sequence ID" value="NZ_JAODOP010000004.1"/>
</dbReference>
<name>A0ABU7XY68_9FLAO</name>
<proteinExistence type="predicted"/>
<gene>
    <name evidence="1" type="ORF">N1F79_21360</name>
</gene>
<evidence type="ECO:0000313" key="1">
    <source>
        <dbReference type="EMBL" id="MEF3835687.1"/>
    </source>
</evidence>
<comment type="caution">
    <text evidence="1">The sequence shown here is derived from an EMBL/GenBank/DDBJ whole genome shotgun (WGS) entry which is preliminary data.</text>
</comment>
<dbReference type="SUPFAM" id="SSF50969">
    <property type="entry name" value="YVTN repeat-like/Quinoprotein amine dehydrogenase"/>
    <property type="match status" value="1"/>
</dbReference>
<dbReference type="PANTHER" id="PTHR31270">
    <property type="entry name" value="GLUTAMINYL-PEPTIDE CYCLOTRANSFERASE"/>
    <property type="match status" value="1"/>
</dbReference>
<dbReference type="PANTHER" id="PTHR31270:SF1">
    <property type="entry name" value="GLUTAMINYL-PEPTIDE CYCLOTRANSFERASE"/>
    <property type="match status" value="1"/>
</dbReference>